<dbReference type="GO" id="GO:0016757">
    <property type="term" value="F:glycosyltransferase activity"/>
    <property type="evidence" value="ECO:0007669"/>
    <property type="project" value="UniProtKB-KW"/>
</dbReference>
<evidence type="ECO:0000313" key="6">
    <source>
        <dbReference type="EMBL" id="MCS4279175.1"/>
    </source>
</evidence>
<dbReference type="GO" id="GO:0051191">
    <property type="term" value="P:prosthetic group biosynthetic process"/>
    <property type="evidence" value="ECO:0007669"/>
    <property type="project" value="TreeGrafter"/>
</dbReference>
<dbReference type="GO" id="GO:0046917">
    <property type="term" value="F:triphosphoribosyl-dephospho-CoA synthase activity"/>
    <property type="evidence" value="ECO:0007669"/>
    <property type="project" value="UniProtKB-UniRule"/>
</dbReference>
<protein>
    <recommendedName>
        <fullName evidence="5">Probable 2-(5''-triphosphoribosyl)-3'-dephosphocoenzyme-A synthase</fullName>
        <shortName evidence="5">2-(5''-triphosphoribosyl)-3'-dephospho-CoA synthase</shortName>
        <ecNumber evidence="5">2.4.2.52</ecNumber>
    </recommendedName>
</protein>
<keyword evidence="2 5" id="KW-0808">Transferase</keyword>
<dbReference type="HAMAP" id="MF_01883">
    <property type="entry name" value="MdcB"/>
    <property type="match status" value="1"/>
</dbReference>
<evidence type="ECO:0000313" key="7">
    <source>
        <dbReference type="Proteomes" id="UP001320691"/>
    </source>
</evidence>
<dbReference type="EC" id="2.4.2.52" evidence="5"/>
<evidence type="ECO:0000256" key="4">
    <source>
        <dbReference type="ARBA" id="ARBA00022840"/>
    </source>
</evidence>
<dbReference type="InterPro" id="IPR017555">
    <property type="entry name" value="TriPribosyl-deP-CoA_syn"/>
</dbReference>
<dbReference type="PANTHER" id="PTHR30201">
    <property type="entry name" value="TRIPHOSPHORIBOSYL-DEPHOSPHO-COA SYNTHASE"/>
    <property type="match status" value="1"/>
</dbReference>
<dbReference type="NCBIfam" id="TIGR03132">
    <property type="entry name" value="malonate_mdcB"/>
    <property type="match status" value="1"/>
</dbReference>
<sequence length="288" mass="30409">MNAVLHTVPATPPSPTAAAHRLGRLAITSLHAELACAPKPGLVTPWSRGSHQDMDAGTFLRSLFALRGYFVAVAAAGAHGTPFEDLRAYGIDAEAAMLRATGGINTHRGAIFSLGLLVAASAQFRHIKGTPPQGGEVCLAVRDYWAPALLTAPLNSDSPGQRARQRHGVAGVREQAAQGFPLLRDVALPTLQAALRATQDRQAAMVQTLMSLIAVTTDLNLLHRGGERGLAFAQQQARRFLAEGGALQPGWRARLGPVCDAFEAKRLSPGGSADLLACAWFLHQQEGA</sequence>
<evidence type="ECO:0000256" key="3">
    <source>
        <dbReference type="ARBA" id="ARBA00022741"/>
    </source>
</evidence>
<evidence type="ECO:0000256" key="5">
    <source>
        <dbReference type="HAMAP-Rule" id="MF_01883"/>
    </source>
</evidence>
<dbReference type="Gene3D" id="1.10.4200.10">
    <property type="entry name" value="Triphosphoribosyl-dephospho-CoA protein"/>
    <property type="match status" value="2"/>
</dbReference>
<comment type="function">
    <text evidence="5">Involved in the formation of 2-(5''-phosphoribosyl)-3'-dephosphocoenzyme-A, the prosthetic group of the acyl-carrier protein of the malonate decarboxylase.</text>
</comment>
<proteinExistence type="inferred from homology"/>
<gene>
    <name evidence="5" type="primary">mdcB</name>
    <name evidence="6" type="ORF">M2412_001142</name>
</gene>
<name>A0AAW5PH26_9GAMM</name>
<dbReference type="GO" id="GO:0005524">
    <property type="term" value="F:ATP binding"/>
    <property type="evidence" value="ECO:0007669"/>
    <property type="project" value="UniProtKB-KW"/>
</dbReference>
<evidence type="ECO:0000256" key="2">
    <source>
        <dbReference type="ARBA" id="ARBA00022679"/>
    </source>
</evidence>
<organism evidence="6 7">
    <name type="scientific">Stenotrophomonas rhizophila</name>
    <dbReference type="NCBI Taxonomy" id="216778"/>
    <lineage>
        <taxon>Bacteria</taxon>
        <taxon>Pseudomonadati</taxon>
        <taxon>Pseudomonadota</taxon>
        <taxon>Gammaproteobacteria</taxon>
        <taxon>Lysobacterales</taxon>
        <taxon>Lysobacteraceae</taxon>
        <taxon>Stenotrophomonas</taxon>
    </lineage>
</organism>
<comment type="catalytic activity">
    <reaction evidence="1 5">
        <text>3'-dephospho-CoA + ATP = 2'-(5''-triphospho-alpha-D-ribosyl)-3'-dephospho-CoA + adenine</text>
        <dbReference type="Rhea" id="RHEA:15117"/>
        <dbReference type="ChEBI" id="CHEBI:16708"/>
        <dbReference type="ChEBI" id="CHEBI:30616"/>
        <dbReference type="ChEBI" id="CHEBI:57328"/>
        <dbReference type="ChEBI" id="CHEBI:61378"/>
        <dbReference type="EC" id="2.4.2.52"/>
    </reaction>
</comment>
<dbReference type="Pfam" id="PF01874">
    <property type="entry name" value="CitG"/>
    <property type="match status" value="1"/>
</dbReference>
<dbReference type="Proteomes" id="UP001320691">
    <property type="component" value="Unassembled WGS sequence"/>
</dbReference>
<reference evidence="6" key="1">
    <citation type="submission" date="2022-08" db="EMBL/GenBank/DDBJ databases">
        <title>Genomic analyses of the natural microbiome of Caenorhabditis elegans.</title>
        <authorList>
            <person name="Samuel B."/>
        </authorList>
    </citation>
    <scope>NUCLEOTIDE SEQUENCE</scope>
    <source>
        <strain evidence="6">BIGb0277</strain>
    </source>
</reference>
<keyword evidence="4 5" id="KW-0067">ATP-binding</keyword>
<dbReference type="PANTHER" id="PTHR30201:SF2">
    <property type="entry name" value="2-(5''-TRIPHOSPHORIBOSYL)-3'-DEPHOSPHOCOENZYME-A SYNTHASE"/>
    <property type="match status" value="1"/>
</dbReference>
<keyword evidence="6" id="KW-0328">Glycosyltransferase</keyword>
<comment type="caution">
    <text evidence="6">The sequence shown here is derived from an EMBL/GenBank/DDBJ whole genome shotgun (WGS) entry which is preliminary data.</text>
</comment>
<dbReference type="InterPro" id="IPR002736">
    <property type="entry name" value="CitG"/>
</dbReference>
<keyword evidence="3 5" id="KW-0547">Nucleotide-binding</keyword>
<dbReference type="RefSeq" id="WP_259259946.1">
    <property type="nucleotide sequence ID" value="NZ_JANUEK010000002.1"/>
</dbReference>
<comment type="similarity">
    <text evidence="5">Belongs to the CitG/MdcB family.</text>
</comment>
<dbReference type="AlphaFoldDB" id="A0AAW5PH26"/>
<dbReference type="EMBL" id="JANUEK010000002">
    <property type="protein sequence ID" value="MCS4279175.1"/>
    <property type="molecule type" value="Genomic_DNA"/>
</dbReference>
<evidence type="ECO:0000256" key="1">
    <source>
        <dbReference type="ARBA" id="ARBA00001210"/>
    </source>
</evidence>
<accession>A0AAW5PH26</accession>